<evidence type="ECO:0000313" key="2">
    <source>
        <dbReference type="EMBL" id="QBZ54754.1"/>
    </source>
</evidence>
<feature type="domain" description="GED" evidence="1">
    <location>
        <begin position="290"/>
        <end position="381"/>
    </location>
</feature>
<name>A0A4P7N486_PYROR</name>
<evidence type="ECO:0000259" key="1">
    <source>
        <dbReference type="PROSITE" id="PS51388"/>
    </source>
</evidence>
<dbReference type="Proteomes" id="UP000294847">
    <property type="component" value="Chromosome 1"/>
</dbReference>
<organism evidence="2 3">
    <name type="scientific">Pyricularia oryzae</name>
    <name type="common">Rice blast fungus</name>
    <name type="synonym">Magnaporthe oryzae</name>
    <dbReference type="NCBI Taxonomy" id="318829"/>
    <lineage>
        <taxon>Eukaryota</taxon>
        <taxon>Fungi</taxon>
        <taxon>Dikarya</taxon>
        <taxon>Ascomycota</taxon>
        <taxon>Pezizomycotina</taxon>
        <taxon>Sordariomycetes</taxon>
        <taxon>Sordariomycetidae</taxon>
        <taxon>Magnaporthales</taxon>
        <taxon>Pyriculariaceae</taxon>
        <taxon>Pyricularia</taxon>
    </lineage>
</organism>
<dbReference type="SUPFAM" id="SSF52540">
    <property type="entry name" value="P-loop containing nucleoside triphosphate hydrolases"/>
    <property type="match status" value="1"/>
</dbReference>
<dbReference type="Gene3D" id="3.40.50.300">
    <property type="entry name" value="P-loop containing nucleotide triphosphate hydrolases"/>
    <property type="match status" value="1"/>
</dbReference>
<accession>A0A4P7N486</accession>
<protein>
    <recommendedName>
        <fullName evidence="1">GED domain-containing protein</fullName>
    </recommendedName>
</protein>
<dbReference type="AlphaFoldDB" id="A0A4P7N486"/>
<dbReference type="InterPro" id="IPR027417">
    <property type="entry name" value="P-loop_NTPase"/>
</dbReference>
<gene>
    <name evidence="2" type="ORF">PoMZ_10463</name>
</gene>
<dbReference type="InterPro" id="IPR020850">
    <property type="entry name" value="GED_dom"/>
</dbReference>
<proteinExistence type="predicted"/>
<dbReference type="PROSITE" id="PS51388">
    <property type="entry name" value="GED"/>
    <property type="match status" value="1"/>
</dbReference>
<evidence type="ECO:0000313" key="3">
    <source>
        <dbReference type="Proteomes" id="UP000294847"/>
    </source>
</evidence>
<sequence>MTVTLESRDCRSLQDVVSKSRTQGISRFIDLPQILVWGDQSSGKSSVLEAISGMSFSAKGYLCIRFAAEVVLRKCNTVGTKIGIIPSSNRSDDEKKQLADFTCSTQDFDIGRGRRRRLTEQRRFLLQASNNYCALTRAAVNGVYGDQFFAITESDDQTPKRLRPAVLNSLPKFAEGMRLRGHSPIIREEADSDEGIDDEGNAHDPKQILRDEYLEQVKVLMQRSRGRELSGISNPLIISELFAKQCKPWNGLIDALVKNIVDDADMTVQAAVTHVTDPPTAGALLRTVVAPEIATLGRAPSRVALKRIVVDVSVLAIESCLLSKPKGLLCPEVICDLDDDMVRHIAGESDEVTMERVRAAENLWVLETGAAELKALQRKPAISN</sequence>
<dbReference type="EMBL" id="CP034204">
    <property type="protein sequence ID" value="QBZ54754.1"/>
    <property type="molecule type" value="Genomic_DNA"/>
</dbReference>
<reference evidence="2 3" key="1">
    <citation type="journal article" date="2019" name="Mol. Biol. Evol.">
        <title>Blast fungal genomes show frequent chromosomal changes, gene gains and losses, and effector gene turnover.</title>
        <authorList>
            <person name="Gomez Luciano L.B."/>
            <person name="Jason Tsai I."/>
            <person name="Chuma I."/>
            <person name="Tosa Y."/>
            <person name="Chen Y.H."/>
            <person name="Li J.Y."/>
            <person name="Li M.Y."/>
            <person name="Jade Lu M.Y."/>
            <person name="Nakayashiki H."/>
            <person name="Li W.H."/>
        </authorList>
    </citation>
    <scope>NUCLEOTIDE SEQUENCE [LARGE SCALE GENOMIC DNA]</scope>
    <source>
        <strain evidence="2">MZ5-1-6</strain>
    </source>
</reference>